<evidence type="ECO:0000313" key="5">
    <source>
        <dbReference type="EMBL" id="KAL0965560.1"/>
    </source>
</evidence>
<organism evidence="5 6">
    <name type="scientific">Umbra pygmaea</name>
    <name type="common">Eastern mudminnow</name>
    <dbReference type="NCBI Taxonomy" id="75934"/>
    <lineage>
        <taxon>Eukaryota</taxon>
        <taxon>Metazoa</taxon>
        <taxon>Chordata</taxon>
        <taxon>Craniata</taxon>
        <taxon>Vertebrata</taxon>
        <taxon>Euteleostomi</taxon>
        <taxon>Actinopterygii</taxon>
        <taxon>Neopterygii</taxon>
        <taxon>Teleostei</taxon>
        <taxon>Protacanthopterygii</taxon>
        <taxon>Esociformes</taxon>
        <taxon>Umbridae</taxon>
        <taxon>Umbra</taxon>
    </lineage>
</organism>
<feature type="domain" description="Chemokine interleukin-8-like" evidence="4">
    <location>
        <begin position="26"/>
        <end position="88"/>
    </location>
</feature>
<dbReference type="PANTHER" id="PTHR12015:SF108">
    <property type="entry name" value="C-C MOTIF CHEMOKINE 20"/>
    <property type="match status" value="1"/>
</dbReference>
<name>A0ABD0W4F2_UMBPY</name>
<dbReference type="Gene3D" id="2.40.50.40">
    <property type="match status" value="1"/>
</dbReference>
<evidence type="ECO:0000256" key="2">
    <source>
        <dbReference type="SAM" id="MobiDB-lite"/>
    </source>
</evidence>
<reference evidence="5 6" key="1">
    <citation type="submission" date="2024-06" db="EMBL/GenBank/DDBJ databases">
        <authorList>
            <person name="Pan Q."/>
            <person name="Wen M."/>
            <person name="Jouanno E."/>
            <person name="Zahm M."/>
            <person name="Klopp C."/>
            <person name="Cabau C."/>
            <person name="Louis A."/>
            <person name="Berthelot C."/>
            <person name="Parey E."/>
            <person name="Roest Crollius H."/>
            <person name="Montfort J."/>
            <person name="Robinson-Rechavi M."/>
            <person name="Bouchez O."/>
            <person name="Lampietro C."/>
            <person name="Lopez Roques C."/>
            <person name="Donnadieu C."/>
            <person name="Postlethwait J."/>
            <person name="Bobe J."/>
            <person name="Verreycken H."/>
            <person name="Guiguen Y."/>
        </authorList>
    </citation>
    <scope>NUCLEOTIDE SEQUENCE [LARGE SCALE GENOMIC DNA]</scope>
    <source>
        <strain evidence="5">Up_M1</strain>
        <tissue evidence="5">Testis</tissue>
    </source>
</reference>
<dbReference type="InterPro" id="IPR039809">
    <property type="entry name" value="Chemokine_b/g/d"/>
</dbReference>
<feature type="compositionally biased region" description="Basic residues" evidence="2">
    <location>
        <begin position="98"/>
        <end position="107"/>
    </location>
</feature>
<evidence type="ECO:0000259" key="4">
    <source>
        <dbReference type="SMART" id="SM00199"/>
    </source>
</evidence>
<comment type="caution">
    <text evidence="5">The sequence shown here is derived from an EMBL/GenBank/DDBJ whole genome shotgun (WGS) entry which is preliminary data.</text>
</comment>
<feature type="region of interest" description="Disordered" evidence="2">
    <location>
        <begin position="86"/>
        <end position="107"/>
    </location>
</feature>
<evidence type="ECO:0000256" key="3">
    <source>
        <dbReference type="SAM" id="SignalP"/>
    </source>
</evidence>
<sequence>MSLHVALLLLLASVLWSHVAASTDQAIDCCLTTTNNKLPYTSLKSYNIQAVSGGCQIAATVLVTKKNRRLCAPPATKNNWVAKLIKKLNRKSKNEKPKNRKNGKKRL</sequence>
<dbReference type="SMART" id="SM00199">
    <property type="entry name" value="SCY"/>
    <property type="match status" value="1"/>
</dbReference>
<dbReference type="GO" id="GO:0005615">
    <property type="term" value="C:extracellular space"/>
    <property type="evidence" value="ECO:0007669"/>
    <property type="project" value="UniProtKB-KW"/>
</dbReference>
<protein>
    <recommendedName>
        <fullName evidence="4">Chemokine interleukin-8-like domain-containing protein</fullName>
    </recommendedName>
</protein>
<feature type="chain" id="PRO_5044819718" description="Chemokine interleukin-8-like domain-containing protein" evidence="3">
    <location>
        <begin position="22"/>
        <end position="107"/>
    </location>
</feature>
<keyword evidence="6" id="KW-1185">Reference proteome</keyword>
<keyword evidence="1" id="KW-0202">Cytokine</keyword>
<dbReference type="Pfam" id="PF00048">
    <property type="entry name" value="IL8"/>
    <property type="match status" value="1"/>
</dbReference>
<proteinExistence type="predicted"/>
<accession>A0ABD0W4F2</accession>
<dbReference type="InterPro" id="IPR036048">
    <property type="entry name" value="Interleukin_8-like_sf"/>
</dbReference>
<dbReference type="GO" id="GO:0005125">
    <property type="term" value="F:cytokine activity"/>
    <property type="evidence" value="ECO:0007669"/>
    <property type="project" value="UniProtKB-KW"/>
</dbReference>
<gene>
    <name evidence="5" type="ORF">UPYG_G00282960</name>
</gene>
<dbReference type="SUPFAM" id="SSF54117">
    <property type="entry name" value="Interleukin 8-like chemokines"/>
    <property type="match status" value="1"/>
</dbReference>
<keyword evidence="3" id="KW-0732">Signal</keyword>
<dbReference type="InterPro" id="IPR001811">
    <property type="entry name" value="Chemokine_IL8-like_dom"/>
</dbReference>
<dbReference type="PANTHER" id="PTHR12015">
    <property type="entry name" value="SMALL INDUCIBLE CYTOKINE A"/>
    <property type="match status" value="1"/>
</dbReference>
<dbReference type="EMBL" id="JAGEUA010000009">
    <property type="protein sequence ID" value="KAL0965560.1"/>
    <property type="molecule type" value="Genomic_DNA"/>
</dbReference>
<evidence type="ECO:0000256" key="1">
    <source>
        <dbReference type="ARBA" id="ARBA00022514"/>
    </source>
</evidence>
<dbReference type="AlphaFoldDB" id="A0ABD0W4F2"/>
<feature type="signal peptide" evidence="3">
    <location>
        <begin position="1"/>
        <end position="21"/>
    </location>
</feature>
<evidence type="ECO:0000313" key="6">
    <source>
        <dbReference type="Proteomes" id="UP001557470"/>
    </source>
</evidence>
<dbReference type="Proteomes" id="UP001557470">
    <property type="component" value="Unassembled WGS sequence"/>
</dbReference>